<name>A0A914AMA0_PATMI</name>
<keyword evidence="3" id="KW-1185">Reference proteome</keyword>
<feature type="compositionally biased region" description="Polar residues" evidence="1">
    <location>
        <begin position="196"/>
        <end position="206"/>
    </location>
</feature>
<feature type="compositionally biased region" description="Basic and acidic residues" evidence="1">
    <location>
        <begin position="177"/>
        <end position="186"/>
    </location>
</feature>
<feature type="compositionally biased region" description="Basic and acidic residues" evidence="1">
    <location>
        <begin position="116"/>
        <end position="126"/>
    </location>
</feature>
<feature type="region of interest" description="Disordered" evidence="1">
    <location>
        <begin position="57"/>
        <end position="126"/>
    </location>
</feature>
<sequence length="271" mass="30831">MPKSRHKKVKAVDPFCTGNRRALLLAKEKEFDRAPKHVSTQEIPRSLKNMLEATKLAKQGHTPKQKQKQAVQKLGSVERRPGESHNHFMKRVGSGARKKLTEVRSKLETDGMTGSERLKSDQAIKKNKERFAILQQKIKSRKFEKTLEKQEKDFFKDRVEFGEVVSAPPVFSAKPRKSNDKADKPGKRQLLLKSMLQPQESTPRNHNSGDESKKPNRTGGTSQDNAAKAKKRKHMSNAEKRNFDRSREAAILAYRKAKGHHGQDHPVLMST</sequence>
<evidence type="ECO:0000256" key="1">
    <source>
        <dbReference type="SAM" id="MobiDB-lite"/>
    </source>
</evidence>
<dbReference type="PANTHER" id="PTHR21838">
    <property type="entry name" value="COILED-COIL DOMAIN-CONTAINING PROTEIN 137"/>
    <property type="match status" value="1"/>
</dbReference>
<dbReference type="PANTHER" id="PTHR21838:SF2">
    <property type="entry name" value="COILED-COIL DOMAIN-CONTAINING PROTEIN 137"/>
    <property type="match status" value="1"/>
</dbReference>
<dbReference type="RefSeq" id="XP_038064559.1">
    <property type="nucleotide sequence ID" value="XM_038208631.1"/>
</dbReference>
<reference evidence="2" key="1">
    <citation type="submission" date="2022-11" db="UniProtKB">
        <authorList>
            <consortium name="EnsemblMetazoa"/>
        </authorList>
    </citation>
    <scope>IDENTIFICATION</scope>
</reference>
<accession>A0A914AMA0</accession>
<protein>
    <submittedName>
        <fullName evidence="2">Uncharacterized protein</fullName>
    </submittedName>
</protein>
<feature type="compositionally biased region" description="Basic and acidic residues" evidence="1">
    <location>
        <begin position="99"/>
        <end position="109"/>
    </location>
</feature>
<dbReference type="AlphaFoldDB" id="A0A914AMA0"/>
<dbReference type="GO" id="GO:0005634">
    <property type="term" value="C:nucleus"/>
    <property type="evidence" value="ECO:0007669"/>
    <property type="project" value="TreeGrafter"/>
</dbReference>
<dbReference type="EnsemblMetazoa" id="XM_038208631.1">
    <property type="protein sequence ID" value="XP_038064559.1"/>
    <property type="gene ID" value="LOC119734970"/>
</dbReference>
<dbReference type="GeneID" id="119734970"/>
<evidence type="ECO:0000313" key="3">
    <source>
        <dbReference type="Proteomes" id="UP000887568"/>
    </source>
</evidence>
<dbReference type="OMA" id="HHGVRDP"/>
<dbReference type="InterPro" id="IPR026680">
    <property type="entry name" value="CCDC137"/>
</dbReference>
<feature type="compositionally biased region" description="Basic and acidic residues" evidence="1">
    <location>
        <begin position="236"/>
        <end position="248"/>
    </location>
</feature>
<feature type="region of interest" description="Disordered" evidence="1">
    <location>
        <begin position="165"/>
        <end position="250"/>
    </location>
</feature>
<evidence type="ECO:0000313" key="2">
    <source>
        <dbReference type="EnsemblMetazoa" id="XP_038064559.1"/>
    </source>
</evidence>
<feature type="compositionally biased region" description="Basic and acidic residues" evidence="1">
    <location>
        <begin position="76"/>
        <end position="86"/>
    </location>
</feature>
<dbReference type="Proteomes" id="UP000887568">
    <property type="component" value="Unplaced"/>
</dbReference>
<proteinExistence type="predicted"/>
<dbReference type="OrthoDB" id="5876637at2759"/>
<organism evidence="2 3">
    <name type="scientific">Patiria miniata</name>
    <name type="common">Bat star</name>
    <name type="synonym">Asterina miniata</name>
    <dbReference type="NCBI Taxonomy" id="46514"/>
    <lineage>
        <taxon>Eukaryota</taxon>
        <taxon>Metazoa</taxon>
        <taxon>Echinodermata</taxon>
        <taxon>Eleutherozoa</taxon>
        <taxon>Asterozoa</taxon>
        <taxon>Asteroidea</taxon>
        <taxon>Valvatacea</taxon>
        <taxon>Valvatida</taxon>
        <taxon>Asterinidae</taxon>
        <taxon>Patiria</taxon>
    </lineage>
</organism>